<evidence type="ECO:0000313" key="3">
    <source>
        <dbReference type="EMBL" id="SQH73339.1"/>
    </source>
</evidence>
<evidence type="ECO:0000313" key="4">
    <source>
        <dbReference type="Proteomes" id="UP000249300"/>
    </source>
</evidence>
<dbReference type="PANTHER" id="PTHR31901:SF9">
    <property type="entry name" value="GH3 DOMAIN-CONTAINING PROTEIN"/>
    <property type="match status" value="1"/>
</dbReference>
<dbReference type="AlphaFoldDB" id="A0A2X4PY91"/>
<dbReference type="InterPro" id="IPR004993">
    <property type="entry name" value="GH3"/>
</dbReference>
<protein>
    <submittedName>
        <fullName evidence="3">GH3 auxin-responsive promoter</fullName>
    </submittedName>
</protein>
<reference evidence="3 4" key="1">
    <citation type="submission" date="2018-06" db="EMBL/GenBank/DDBJ databases">
        <authorList>
            <consortium name="Pathogen Informatics"/>
            <person name="Doyle S."/>
        </authorList>
    </citation>
    <scope>NUCLEOTIDE SEQUENCE [LARGE SCALE GENOMIC DNA]</scope>
    <source>
        <strain evidence="3 4">NCTC12858</strain>
    </source>
</reference>
<dbReference type="Pfam" id="PF03321">
    <property type="entry name" value="GH3"/>
    <property type="match status" value="1"/>
</dbReference>
<dbReference type="GO" id="GO:0016881">
    <property type="term" value="F:acid-amino acid ligase activity"/>
    <property type="evidence" value="ECO:0007669"/>
    <property type="project" value="TreeGrafter"/>
</dbReference>
<dbReference type="PANTHER" id="PTHR31901">
    <property type="entry name" value="GH3 DOMAIN-CONTAINING PROTEIN"/>
    <property type="match status" value="1"/>
</dbReference>
<feature type="domain" description="GH3 C-terminal" evidence="2">
    <location>
        <begin position="381"/>
        <end position="495"/>
    </location>
</feature>
<dbReference type="KEGG" id="pcre:NCTC12858_01194"/>
<name>A0A2X4PY91_9PORP</name>
<organism evidence="3 4">
    <name type="scientific">Porphyromonas crevioricanis</name>
    <dbReference type="NCBI Taxonomy" id="393921"/>
    <lineage>
        <taxon>Bacteria</taxon>
        <taxon>Pseudomonadati</taxon>
        <taxon>Bacteroidota</taxon>
        <taxon>Bacteroidia</taxon>
        <taxon>Bacteroidales</taxon>
        <taxon>Porphyromonadaceae</taxon>
        <taxon>Porphyromonas</taxon>
    </lineage>
</organism>
<dbReference type="RefSeq" id="WP_042225623.1">
    <property type="nucleotide sequence ID" value="NZ_LS483447.1"/>
</dbReference>
<evidence type="ECO:0000259" key="2">
    <source>
        <dbReference type="Pfam" id="PF23572"/>
    </source>
</evidence>
<dbReference type="EMBL" id="LS483447">
    <property type="protein sequence ID" value="SQH73339.1"/>
    <property type="molecule type" value="Genomic_DNA"/>
</dbReference>
<evidence type="ECO:0000259" key="1">
    <source>
        <dbReference type="Pfam" id="PF23571"/>
    </source>
</evidence>
<proteinExistence type="predicted"/>
<gene>
    <name evidence="3" type="ORF">NCTC12858_01194</name>
</gene>
<dbReference type="Pfam" id="PF23572">
    <property type="entry name" value="GH3_C"/>
    <property type="match status" value="1"/>
</dbReference>
<feature type="domain" description="GH3 middle" evidence="1">
    <location>
        <begin position="296"/>
        <end position="365"/>
    </location>
</feature>
<dbReference type="GO" id="GO:0005737">
    <property type="term" value="C:cytoplasm"/>
    <property type="evidence" value="ECO:0007669"/>
    <property type="project" value="TreeGrafter"/>
</dbReference>
<keyword evidence="4" id="KW-1185">Reference proteome</keyword>
<dbReference type="InterPro" id="IPR055378">
    <property type="entry name" value="GH3_C"/>
</dbReference>
<dbReference type="InterPro" id="IPR055377">
    <property type="entry name" value="GH3_M"/>
</dbReference>
<sequence>MDIKTRLVYLAMRPRLKSIDKYQGREMDVQLKQFRRILSLVEQTEYGQEYQLKADLSYQNYCRRTPIVDYEDLRPRIEAMMQGKCNVLLPGRCDWYAQSSGTTSSRSKFIPVPQTHLRDCHFRGASDALWLYLRNRPDSHFFDTKGLVLGGAFRAVSKGGAAKCGDLSSILVEKMPTLGNLLRVPAKKTLLMDEWESKLAAIVKEVADKKVGSLSGVPSWMLVMIKSLLQYKGAANLSEVWPELEVFFHGGVSFEPYRELYRQLIPSDKMQYVETYNASEGFFAIQDEPEERAMQLMLDYGVFYEFLPFDETFASYPRLLTLGEVQVGKPYSMIISTLGGLYRYKIGDVVTFQSLSPYRIKITGRTKHYINAFGEELMVDNADKAISEVSLKMGLQVIEYTAAPLLMEEKGKGRHDWLVEFEGKVDETTLSIFAEELDQALRRINSDYDAKRYKDMTLLPLHVAVAPQGSFHQWLSRQGKLGGQHKIPRLCNDRKHMDSLIQMLRDVEKG</sequence>
<dbReference type="Proteomes" id="UP000249300">
    <property type="component" value="Chromosome 1"/>
</dbReference>
<accession>A0A2X4PY91</accession>
<dbReference type="Pfam" id="PF23571">
    <property type="entry name" value="GH3_M"/>
    <property type="match status" value="1"/>
</dbReference>